<name>A0ABR1B4N2_POLSC</name>
<dbReference type="Gene3D" id="3.30.420.40">
    <property type="match status" value="1"/>
</dbReference>
<dbReference type="Pfam" id="PF01150">
    <property type="entry name" value="GDA1_CD39"/>
    <property type="match status" value="1"/>
</dbReference>
<dbReference type="PANTHER" id="PTHR11782">
    <property type="entry name" value="ADENOSINE/GUANOSINE DIPHOSPHATASE"/>
    <property type="match status" value="1"/>
</dbReference>
<organism evidence="3 4">
    <name type="scientific">Polyplax serrata</name>
    <name type="common">Common mouse louse</name>
    <dbReference type="NCBI Taxonomy" id="468196"/>
    <lineage>
        <taxon>Eukaryota</taxon>
        <taxon>Metazoa</taxon>
        <taxon>Ecdysozoa</taxon>
        <taxon>Arthropoda</taxon>
        <taxon>Hexapoda</taxon>
        <taxon>Insecta</taxon>
        <taxon>Pterygota</taxon>
        <taxon>Neoptera</taxon>
        <taxon>Paraneoptera</taxon>
        <taxon>Psocodea</taxon>
        <taxon>Troctomorpha</taxon>
        <taxon>Phthiraptera</taxon>
        <taxon>Anoplura</taxon>
        <taxon>Polyplacidae</taxon>
        <taxon>Polyplax</taxon>
    </lineage>
</organism>
<dbReference type="EMBL" id="JAWJWF010000003">
    <property type="protein sequence ID" value="KAK6634884.1"/>
    <property type="molecule type" value="Genomic_DNA"/>
</dbReference>
<protein>
    <submittedName>
        <fullName evidence="3">Uncharacterized protein</fullName>
    </submittedName>
</protein>
<evidence type="ECO:0000256" key="2">
    <source>
        <dbReference type="ARBA" id="ARBA00022801"/>
    </source>
</evidence>
<dbReference type="Gene3D" id="3.30.420.150">
    <property type="entry name" value="Exopolyphosphatase. Domain 2"/>
    <property type="match status" value="1"/>
</dbReference>
<dbReference type="Proteomes" id="UP001359485">
    <property type="component" value="Unassembled WGS sequence"/>
</dbReference>
<keyword evidence="4" id="KW-1185">Reference proteome</keyword>
<sequence>MPRKKKLAVANPHCLFPKISCRSPAEALCYVSCATGKTEKKKLLHLSLAVTLGVALFSVCKCKSDDDLTITKFTRHDLFLNTDENRTKCVYYEMYYNRNNSLIKAKVRNRTFSEFEFTDCIFNHFWIKRDSKGGKLLLRVLAKNASAIVPKSEIKLTQVYSYGNASLYIVPKPILQNFMNTMSSVFYHHKFQIKNIDPVLTLHPKLKVLLRWMALNFALGKGEFTLEKTVAAAVFDPAMQGLIFIPSNKTECEKLTHVGLPFKFYLYSILLGKNQTRGSIFEKENKKYIEKMTRNEKEIHKIKSACIRPFLEINFTINGTDYVVVGKNSWIHKAHFNITIIDYHSCKRTVQSFVEQLKKPESFQGKPFYAVRDYCTLALSTGLVSRPGGNVTLEKVEKKANEVCHDNTQEPFTCMDMIYMYSLFKKVYGLRKSSVIYYYEEVNGFDVDWRLAKAFSLYKGYNISSIDPVWHPDVLCTALKAKNSTTELNQTTVKPHTIKHKQIKH</sequence>
<proteinExistence type="inferred from homology"/>
<reference evidence="3 4" key="1">
    <citation type="submission" date="2023-09" db="EMBL/GenBank/DDBJ databases">
        <title>Genomes of two closely related lineages of the louse Polyplax serrata with different host specificities.</title>
        <authorList>
            <person name="Martinu J."/>
            <person name="Tarabai H."/>
            <person name="Stefka J."/>
            <person name="Hypsa V."/>
        </authorList>
    </citation>
    <scope>NUCLEOTIDE SEQUENCE [LARGE SCALE GENOMIC DNA]</scope>
    <source>
        <strain evidence="3">98ZLc_SE</strain>
    </source>
</reference>
<dbReference type="PANTHER" id="PTHR11782:SF127">
    <property type="entry name" value="NTPASE, ISOFORM F"/>
    <property type="match status" value="1"/>
</dbReference>
<gene>
    <name evidence="3" type="ORF">RUM44_000131</name>
</gene>
<dbReference type="InterPro" id="IPR000407">
    <property type="entry name" value="GDA1_CD39_NTPase"/>
</dbReference>
<evidence type="ECO:0000313" key="4">
    <source>
        <dbReference type="Proteomes" id="UP001359485"/>
    </source>
</evidence>
<comment type="similarity">
    <text evidence="1">Belongs to the GDA1/CD39 NTPase family.</text>
</comment>
<comment type="caution">
    <text evidence="3">The sequence shown here is derived from an EMBL/GenBank/DDBJ whole genome shotgun (WGS) entry which is preliminary data.</text>
</comment>
<evidence type="ECO:0000256" key="1">
    <source>
        <dbReference type="ARBA" id="ARBA00009283"/>
    </source>
</evidence>
<evidence type="ECO:0000313" key="3">
    <source>
        <dbReference type="EMBL" id="KAK6634884.1"/>
    </source>
</evidence>
<accession>A0ABR1B4N2</accession>
<keyword evidence="2" id="KW-0378">Hydrolase</keyword>